<dbReference type="Gene3D" id="2.40.30.30">
    <property type="entry name" value="Riboflavin kinase-like"/>
    <property type="match status" value="1"/>
</dbReference>
<keyword evidence="3" id="KW-0285">Flavoprotein</keyword>
<keyword evidence="9" id="KW-0067">ATP-binding</keyword>
<evidence type="ECO:0000256" key="2">
    <source>
        <dbReference type="ARBA" id="ARBA00010214"/>
    </source>
</evidence>
<feature type="domain" description="Riboflavin kinase" evidence="13">
    <location>
        <begin position="214"/>
        <end position="383"/>
    </location>
</feature>
<dbReference type="PANTHER" id="PTHR22749">
    <property type="entry name" value="RIBOFLAVIN KINASE/FMN ADENYLYLTRANSFERASE"/>
    <property type="match status" value="1"/>
</dbReference>
<comment type="similarity">
    <text evidence="2">Belongs to the RibF family.</text>
</comment>
<protein>
    <submittedName>
        <fullName evidence="14">Riboflavin biosynthesis protein</fullName>
    </submittedName>
</protein>
<dbReference type="GO" id="GO:0003919">
    <property type="term" value="F:FMN adenylyltransferase activity"/>
    <property type="evidence" value="ECO:0007669"/>
    <property type="project" value="UniProtKB-EC"/>
</dbReference>
<dbReference type="EMBL" id="BJYY01000021">
    <property type="protein sequence ID" value="GEO35622.1"/>
    <property type="molecule type" value="Genomic_DNA"/>
</dbReference>
<gene>
    <name evidence="14" type="primary">ribF</name>
    <name evidence="14" type="ORF">CAE01nite_33470</name>
</gene>
<dbReference type="SMART" id="SM00904">
    <property type="entry name" value="Flavokinase"/>
    <property type="match status" value="1"/>
</dbReference>
<evidence type="ECO:0000256" key="7">
    <source>
        <dbReference type="ARBA" id="ARBA00022741"/>
    </source>
</evidence>
<comment type="pathway">
    <text evidence="1">Cofactor biosynthesis; FAD biosynthesis; FAD from FMN: step 1/1.</text>
</comment>
<organism evidence="14 15">
    <name type="scientific">Cellulomonas aerilata</name>
    <dbReference type="NCBI Taxonomy" id="515326"/>
    <lineage>
        <taxon>Bacteria</taxon>
        <taxon>Bacillati</taxon>
        <taxon>Actinomycetota</taxon>
        <taxon>Actinomycetes</taxon>
        <taxon>Micrococcales</taxon>
        <taxon>Cellulomonadaceae</taxon>
        <taxon>Cellulomonas</taxon>
    </lineage>
</organism>
<feature type="compositionally biased region" description="Basic and acidic residues" evidence="12">
    <location>
        <begin position="292"/>
        <end position="307"/>
    </location>
</feature>
<evidence type="ECO:0000256" key="8">
    <source>
        <dbReference type="ARBA" id="ARBA00022827"/>
    </source>
</evidence>
<dbReference type="GO" id="GO:0005524">
    <property type="term" value="F:ATP binding"/>
    <property type="evidence" value="ECO:0007669"/>
    <property type="project" value="UniProtKB-KW"/>
</dbReference>
<evidence type="ECO:0000256" key="1">
    <source>
        <dbReference type="ARBA" id="ARBA00004726"/>
    </source>
</evidence>
<accession>A0A512DGP8</accession>
<dbReference type="InterPro" id="IPR014729">
    <property type="entry name" value="Rossmann-like_a/b/a_fold"/>
</dbReference>
<dbReference type="Proteomes" id="UP000321181">
    <property type="component" value="Unassembled WGS sequence"/>
</dbReference>
<keyword evidence="6" id="KW-0548">Nucleotidyltransferase</keyword>
<dbReference type="UniPathway" id="UPA00277">
    <property type="reaction ID" value="UER00407"/>
</dbReference>
<dbReference type="InterPro" id="IPR015865">
    <property type="entry name" value="Riboflavin_kinase_bac/euk"/>
</dbReference>
<keyword evidence="4" id="KW-0288">FMN</keyword>
<evidence type="ECO:0000256" key="3">
    <source>
        <dbReference type="ARBA" id="ARBA00022630"/>
    </source>
</evidence>
<dbReference type="SUPFAM" id="SSF82114">
    <property type="entry name" value="Riboflavin kinase-like"/>
    <property type="match status" value="1"/>
</dbReference>
<dbReference type="PANTHER" id="PTHR22749:SF6">
    <property type="entry name" value="RIBOFLAVIN KINASE"/>
    <property type="match status" value="1"/>
</dbReference>
<evidence type="ECO:0000313" key="15">
    <source>
        <dbReference type="Proteomes" id="UP000321181"/>
    </source>
</evidence>
<dbReference type="GO" id="GO:0009231">
    <property type="term" value="P:riboflavin biosynthetic process"/>
    <property type="evidence" value="ECO:0007669"/>
    <property type="project" value="InterPro"/>
</dbReference>
<keyword evidence="5" id="KW-0808">Transferase</keyword>
<evidence type="ECO:0000256" key="11">
    <source>
        <dbReference type="ARBA" id="ARBA00049494"/>
    </source>
</evidence>
<comment type="catalytic activity">
    <reaction evidence="11">
        <text>FMN + ATP + H(+) = FAD + diphosphate</text>
        <dbReference type="Rhea" id="RHEA:17237"/>
        <dbReference type="ChEBI" id="CHEBI:15378"/>
        <dbReference type="ChEBI" id="CHEBI:30616"/>
        <dbReference type="ChEBI" id="CHEBI:33019"/>
        <dbReference type="ChEBI" id="CHEBI:57692"/>
        <dbReference type="ChEBI" id="CHEBI:58210"/>
        <dbReference type="EC" id="2.7.7.2"/>
    </reaction>
</comment>
<dbReference type="GO" id="GO:0009398">
    <property type="term" value="P:FMN biosynthetic process"/>
    <property type="evidence" value="ECO:0007669"/>
    <property type="project" value="TreeGrafter"/>
</dbReference>
<comment type="caution">
    <text evidence="14">The sequence shown here is derived from an EMBL/GenBank/DDBJ whole genome shotgun (WGS) entry which is preliminary data.</text>
</comment>
<comment type="catalytic activity">
    <reaction evidence="10">
        <text>riboflavin + ATP = FMN + ADP + H(+)</text>
        <dbReference type="Rhea" id="RHEA:14357"/>
        <dbReference type="ChEBI" id="CHEBI:15378"/>
        <dbReference type="ChEBI" id="CHEBI:30616"/>
        <dbReference type="ChEBI" id="CHEBI:57986"/>
        <dbReference type="ChEBI" id="CHEBI:58210"/>
        <dbReference type="ChEBI" id="CHEBI:456216"/>
        <dbReference type="EC" id="2.7.1.26"/>
    </reaction>
</comment>
<evidence type="ECO:0000259" key="13">
    <source>
        <dbReference type="SMART" id="SM00904"/>
    </source>
</evidence>
<keyword evidence="8" id="KW-0274">FAD</keyword>
<evidence type="ECO:0000256" key="5">
    <source>
        <dbReference type="ARBA" id="ARBA00022679"/>
    </source>
</evidence>
<proteinExistence type="inferred from homology"/>
<evidence type="ECO:0000256" key="10">
    <source>
        <dbReference type="ARBA" id="ARBA00047880"/>
    </source>
</evidence>
<name>A0A512DGP8_9CELL</name>
<evidence type="ECO:0000256" key="9">
    <source>
        <dbReference type="ARBA" id="ARBA00022840"/>
    </source>
</evidence>
<dbReference type="Pfam" id="PF01687">
    <property type="entry name" value="Flavokinase"/>
    <property type="match status" value="1"/>
</dbReference>
<dbReference type="GO" id="GO:0006747">
    <property type="term" value="P:FAD biosynthetic process"/>
    <property type="evidence" value="ECO:0007669"/>
    <property type="project" value="UniProtKB-UniPathway"/>
</dbReference>
<sequence length="392" mass="42147">MHRWTDLAQVPAGFGPSVVTLGNFDGVHRGHRSVLTRMVTDARHAGAHAVAVTFAPHPAQVHHPETAPPLLTGVTDRLELLAETGLDAVLLLDYTLDFARQTPEEFVVRYLVQGLAARTVVVGRDVRFGWGNAGDLATMTELGRRHGFSVEVIEDQASEPEPAPGAAPDGVADDVARAAAEHLRHVADPLHRRWSSTWTRELLATGRVAEAAEVLGRPHRMRGVVVRGDARGRELGYPTANLSPASAGMVPADGVYAGWLRVTHRPLPGVTGCTPEVDAVRAADATGRGGLVHRDDPAHRGVPHGEEAGRMPAAISVGTNPTFDGAERRVEAYVLDRDDLELYDCEVLVEFVTRIRATLRFESVDELVATMDGDVERVRAALAQATAPVAGW</sequence>
<dbReference type="GO" id="GO:0008531">
    <property type="term" value="F:riboflavin kinase activity"/>
    <property type="evidence" value="ECO:0007669"/>
    <property type="project" value="UniProtKB-EC"/>
</dbReference>
<reference evidence="14 15" key="1">
    <citation type="submission" date="2019-07" db="EMBL/GenBank/DDBJ databases">
        <title>Whole genome shotgun sequence of Cellulomonas aerilata NBRC 106308.</title>
        <authorList>
            <person name="Hosoyama A."/>
            <person name="Uohara A."/>
            <person name="Ohji S."/>
            <person name="Ichikawa N."/>
        </authorList>
    </citation>
    <scope>NUCLEOTIDE SEQUENCE [LARGE SCALE GENOMIC DNA]</scope>
    <source>
        <strain evidence="14 15">NBRC 106308</strain>
    </source>
</reference>
<dbReference type="InterPro" id="IPR023465">
    <property type="entry name" value="Riboflavin_kinase_dom_sf"/>
</dbReference>
<evidence type="ECO:0000256" key="6">
    <source>
        <dbReference type="ARBA" id="ARBA00022695"/>
    </source>
</evidence>
<dbReference type="CDD" id="cd02064">
    <property type="entry name" value="FAD_synthetase_N"/>
    <property type="match status" value="1"/>
</dbReference>
<dbReference type="SUPFAM" id="SSF52374">
    <property type="entry name" value="Nucleotidylyl transferase"/>
    <property type="match status" value="1"/>
</dbReference>
<dbReference type="InterPro" id="IPR015864">
    <property type="entry name" value="FAD_synthase"/>
</dbReference>
<dbReference type="NCBIfam" id="NF004160">
    <property type="entry name" value="PRK05627.1-3"/>
    <property type="match status" value="1"/>
</dbReference>
<dbReference type="InterPro" id="IPR023468">
    <property type="entry name" value="Riboflavin_kinase"/>
</dbReference>
<feature type="region of interest" description="Disordered" evidence="12">
    <location>
        <begin position="286"/>
        <end position="307"/>
    </location>
</feature>
<dbReference type="OrthoDB" id="9803667at2"/>
<keyword evidence="7" id="KW-0547">Nucleotide-binding</keyword>
<dbReference type="Pfam" id="PF06574">
    <property type="entry name" value="FAD_syn"/>
    <property type="match status" value="1"/>
</dbReference>
<dbReference type="AlphaFoldDB" id="A0A512DGP8"/>
<keyword evidence="15" id="KW-1185">Reference proteome</keyword>
<dbReference type="RefSeq" id="WP_146906653.1">
    <property type="nucleotide sequence ID" value="NZ_BAAARM010000006.1"/>
</dbReference>
<evidence type="ECO:0000256" key="4">
    <source>
        <dbReference type="ARBA" id="ARBA00022643"/>
    </source>
</evidence>
<dbReference type="Gene3D" id="3.40.50.620">
    <property type="entry name" value="HUPs"/>
    <property type="match status" value="1"/>
</dbReference>
<evidence type="ECO:0000313" key="14">
    <source>
        <dbReference type="EMBL" id="GEO35622.1"/>
    </source>
</evidence>
<evidence type="ECO:0000256" key="12">
    <source>
        <dbReference type="SAM" id="MobiDB-lite"/>
    </source>
</evidence>